<reference evidence="1" key="1">
    <citation type="submission" date="2018-05" db="EMBL/GenBank/DDBJ databases">
        <authorList>
            <person name="Lanie J.A."/>
            <person name="Ng W.-L."/>
            <person name="Kazmierczak K.M."/>
            <person name="Andrzejewski T.M."/>
            <person name="Davidsen T.M."/>
            <person name="Wayne K.J."/>
            <person name="Tettelin H."/>
            <person name="Glass J.I."/>
            <person name="Rusch D."/>
            <person name="Podicherti R."/>
            <person name="Tsui H.-C.T."/>
            <person name="Winkler M.E."/>
        </authorList>
    </citation>
    <scope>NUCLEOTIDE SEQUENCE</scope>
</reference>
<gene>
    <name evidence="1" type="ORF">METZ01_LOCUS257494</name>
</gene>
<sequence length="49" mass="5281">VQVPLPLVRFGAGLGLSPQDIQFVIAFLHTLTDTSYVNNPDLSNPFGNP</sequence>
<proteinExistence type="predicted"/>
<organism evidence="1">
    <name type="scientific">marine metagenome</name>
    <dbReference type="NCBI Taxonomy" id="408172"/>
    <lineage>
        <taxon>unclassified sequences</taxon>
        <taxon>metagenomes</taxon>
        <taxon>ecological metagenomes</taxon>
    </lineage>
</organism>
<feature type="non-terminal residue" evidence="1">
    <location>
        <position position="1"/>
    </location>
</feature>
<evidence type="ECO:0000313" key="1">
    <source>
        <dbReference type="EMBL" id="SVC04640.1"/>
    </source>
</evidence>
<protein>
    <submittedName>
        <fullName evidence="1">Uncharacterized protein</fullName>
    </submittedName>
</protein>
<accession>A0A382IY26</accession>
<name>A0A382IY26_9ZZZZ</name>
<dbReference type="EMBL" id="UINC01070470">
    <property type="protein sequence ID" value="SVC04640.1"/>
    <property type="molecule type" value="Genomic_DNA"/>
</dbReference>
<dbReference type="AlphaFoldDB" id="A0A382IY26"/>